<evidence type="ECO:0000256" key="6">
    <source>
        <dbReference type="ARBA" id="ARBA00023204"/>
    </source>
</evidence>
<keyword evidence="4 8" id="KW-0808">Transferase</keyword>
<keyword evidence="5 8" id="KW-0227">DNA damage</keyword>
<dbReference type="Pfam" id="PF01035">
    <property type="entry name" value="DNA_binding_1"/>
    <property type="match status" value="1"/>
</dbReference>
<dbReference type="Gene3D" id="1.10.10.10">
    <property type="entry name" value="Winged helix-like DNA-binding domain superfamily/Winged helix DNA-binding domain"/>
    <property type="match status" value="1"/>
</dbReference>
<feature type="domain" description="Methylguanine DNA methyltransferase ribonuclease-like" evidence="10">
    <location>
        <begin position="3"/>
        <end position="72"/>
    </location>
</feature>
<dbReference type="InterPro" id="IPR036217">
    <property type="entry name" value="MethylDNA_cys_MeTrfase_DNAb"/>
</dbReference>
<dbReference type="EC" id="2.1.1.63" evidence="8"/>
<comment type="catalytic activity">
    <reaction evidence="7 8">
        <text>a 6-O-methyl-2'-deoxyguanosine in DNA + L-cysteinyl-[protein] = S-methyl-L-cysteinyl-[protein] + a 2'-deoxyguanosine in DNA</text>
        <dbReference type="Rhea" id="RHEA:24000"/>
        <dbReference type="Rhea" id="RHEA-COMP:10131"/>
        <dbReference type="Rhea" id="RHEA-COMP:10132"/>
        <dbReference type="Rhea" id="RHEA-COMP:11367"/>
        <dbReference type="Rhea" id="RHEA-COMP:11368"/>
        <dbReference type="ChEBI" id="CHEBI:29950"/>
        <dbReference type="ChEBI" id="CHEBI:82612"/>
        <dbReference type="ChEBI" id="CHEBI:85445"/>
        <dbReference type="ChEBI" id="CHEBI:85448"/>
        <dbReference type="EC" id="2.1.1.63"/>
    </reaction>
</comment>
<evidence type="ECO:0000256" key="4">
    <source>
        <dbReference type="ARBA" id="ARBA00022679"/>
    </source>
</evidence>
<keyword evidence="6 8" id="KW-0234">DNA repair</keyword>
<dbReference type="SUPFAM" id="SSF53155">
    <property type="entry name" value="Methylated DNA-protein cysteine methyltransferase domain"/>
    <property type="match status" value="1"/>
</dbReference>
<evidence type="ECO:0000256" key="2">
    <source>
        <dbReference type="ARBA" id="ARBA00022490"/>
    </source>
</evidence>
<dbReference type="Pfam" id="PF02870">
    <property type="entry name" value="Methyltransf_1N"/>
    <property type="match status" value="1"/>
</dbReference>
<comment type="miscellaneous">
    <text evidence="8">This enzyme catalyzes only one turnover and therefore is not strictly catalytic. According to one definition, an enzyme is a biocatalyst that acts repeatedly and over many reaction cycles.</text>
</comment>
<gene>
    <name evidence="11" type="ORF">LDJ79_08640</name>
</gene>
<name>A0ABS7YP20_9VIBR</name>
<comment type="caution">
    <text evidence="11">The sequence shown here is derived from an EMBL/GenBank/DDBJ whole genome shotgun (WGS) entry which is preliminary data.</text>
</comment>
<protein>
    <recommendedName>
        <fullName evidence="8">Methylated-DNA--protein-cysteine methyltransferase</fullName>
        <ecNumber evidence="8">2.1.1.63</ecNumber>
    </recommendedName>
    <alternativeName>
        <fullName evidence="8">6-O-methylguanine-DNA methyltransferase</fullName>
        <shortName evidence="8">MGMT</shortName>
    </alternativeName>
    <alternativeName>
        <fullName evidence="8">O-6-methylguanine-DNA-alkyltransferase</fullName>
    </alternativeName>
</protein>
<dbReference type="InterPro" id="IPR014048">
    <property type="entry name" value="MethylDNA_cys_MeTrfase_DNA-bd"/>
</dbReference>
<evidence type="ECO:0000259" key="10">
    <source>
        <dbReference type="Pfam" id="PF02870"/>
    </source>
</evidence>
<evidence type="ECO:0000256" key="5">
    <source>
        <dbReference type="ARBA" id="ARBA00022763"/>
    </source>
</evidence>
<comment type="catalytic activity">
    <reaction evidence="1 8">
        <text>a 4-O-methyl-thymidine in DNA + L-cysteinyl-[protein] = a thymidine in DNA + S-methyl-L-cysteinyl-[protein]</text>
        <dbReference type="Rhea" id="RHEA:53428"/>
        <dbReference type="Rhea" id="RHEA-COMP:10131"/>
        <dbReference type="Rhea" id="RHEA-COMP:10132"/>
        <dbReference type="Rhea" id="RHEA-COMP:13555"/>
        <dbReference type="Rhea" id="RHEA-COMP:13556"/>
        <dbReference type="ChEBI" id="CHEBI:29950"/>
        <dbReference type="ChEBI" id="CHEBI:82612"/>
        <dbReference type="ChEBI" id="CHEBI:137386"/>
        <dbReference type="ChEBI" id="CHEBI:137387"/>
        <dbReference type="EC" id="2.1.1.63"/>
    </reaction>
</comment>
<evidence type="ECO:0000256" key="3">
    <source>
        <dbReference type="ARBA" id="ARBA00022603"/>
    </source>
</evidence>
<dbReference type="NCBIfam" id="TIGR00589">
    <property type="entry name" value="ogt"/>
    <property type="match status" value="1"/>
</dbReference>
<evidence type="ECO:0000313" key="12">
    <source>
        <dbReference type="Proteomes" id="UP001199044"/>
    </source>
</evidence>
<feature type="active site" description="Nucleophile; methyl group acceptor" evidence="8">
    <location>
        <position position="127"/>
    </location>
</feature>
<organism evidence="11 12">
    <name type="scientific">Vibrio tritonius</name>
    <dbReference type="NCBI Taxonomy" id="1435069"/>
    <lineage>
        <taxon>Bacteria</taxon>
        <taxon>Pseudomonadati</taxon>
        <taxon>Pseudomonadota</taxon>
        <taxon>Gammaproteobacteria</taxon>
        <taxon>Vibrionales</taxon>
        <taxon>Vibrionaceae</taxon>
        <taxon>Vibrio</taxon>
    </lineage>
</organism>
<comment type="similarity">
    <text evidence="8">Belongs to the MGMT family.</text>
</comment>
<keyword evidence="12" id="KW-1185">Reference proteome</keyword>
<dbReference type="Proteomes" id="UP001199044">
    <property type="component" value="Unassembled WGS sequence"/>
</dbReference>
<dbReference type="InterPro" id="IPR023546">
    <property type="entry name" value="MGMT"/>
</dbReference>
<dbReference type="PANTHER" id="PTHR10815">
    <property type="entry name" value="METHYLATED-DNA--PROTEIN-CYSTEINE METHYLTRANSFERASE"/>
    <property type="match status" value="1"/>
</dbReference>
<accession>A0ABS7YP20</accession>
<feature type="domain" description="Methylated-DNA-[protein]-cysteine S-methyltransferase DNA binding" evidence="9">
    <location>
        <begin position="77"/>
        <end position="156"/>
    </location>
</feature>
<proteinExistence type="inferred from homology"/>
<evidence type="ECO:0000259" key="9">
    <source>
        <dbReference type="Pfam" id="PF01035"/>
    </source>
</evidence>
<comment type="subcellular location">
    <subcellularLocation>
        <location evidence="8">Cytoplasm</location>
    </subcellularLocation>
</comment>
<keyword evidence="3 8" id="KW-0489">Methyltransferase</keyword>
<dbReference type="InterPro" id="IPR036388">
    <property type="entry name" value="WH-like_DNA-bd_sf"/>
</dbReference>
<dbReference type="InterPro" id="IPR008332">
    <property type="entry name" value="MethylG_MeTrfase_N"/>
</dbReference>
<sequence>MRYFGQYESPLGLITIQCDELGITGIWFETHTTRPEDLGTQEQDFPLLQQAKGQLEQYFARQRHEFTVPLSLYGTVFQRQVWRALMSIPFGETRSYQDLAEQIGNPKAVRAVGSANGRNPISVLIPCHRVVGKNGQLSGYAGGVERKQALLELEGVLPLSK</sequence>
<dbReference type="PROSITE" id="PS00374">
    <property type="entry name" value="MGMT"/>
    <property type="match status" value="1"/>
</dbReference>
<reference evidence="12" key="1">
    <citation type="submission" date="2023-07" db="EMBL/GenBank/DDBJ databases">
        <title>Molecular identification of indigenous halophilic bacteria isolated from red sea cost, biodegradation of synthetic dyes and assessment of degraded metabolite toxicity.</title>
        <authorList>
            <person name="Chaieb K."/>
            <person name="Altayb H.N."/>
        </authorList>
    </citation>
    <scope>NUCLEOTIDE SEQUENCE [LARGE SCALE GENOMIC DNA]</scope>
    <source>
        <strain evidence="12">K20</strain>
    </source>
</reference>
<dbReference type="InterPro" id="IPR036631">
    <property type="entry name" value="MGMT_N_sf"/>
</dbReference>
<evidence type="ECO:0000256" key="8">
    <source>
        <dbReference type="HAMAP-Rule" id="MF_00772"/>
    </source>
</evidence>
<dbReference type="GO" id="GO:0003908">
    <property type="term" value="F:methylated-DNA-[protein]-cysteine S-methyltransferase activity"/>
    <property type="evidence" value="ECO:0007669"/>
    <property type="project" value="UniProtKB-EC"/>
</dbReference>
<dbReference type="GO" id="GO:0032259">
    <property type="term" value="P:methylation"/>
    <property type="evidence" value="ECO:0007669"/>
    <property type="project" value="UniProtKB-KW"/>
</dbReference>
<dbReference type="InterPro" id="IPR001497">
    <property type="entry name" value="MethylDNA_cys_MeTrfase_AS"/>
</dbReference>
<dbReference type="HAMAP" id="MF_00772">
    <property type="entry name" value="OGT"/>
    <property type="match status" value="1"/>
</dbReference>
<comment type="function">
    <text evidence="8">Involved in the cellular defense against the biological effects of O6-methylguanine (O6-MeG) and O4-methylthymine (O4-MeT) in DNA. Repairs the methylated nucleobase in DNA by stoichiometrically transferring the methyl group to a cysteine residue in the enzyme. This is a suicide reaction: the enzyme is irreversibly inactivated.</text>
</comment>
<dbReference type="SUPFAM" id="SSF46767">
    <property type="entry name" value="Methylated DNA-protein cysteine methyltransferase, C-terminal domain"/>
    <property type="match status" value="1"/>
</dbReference>
<keyword evidence="2 8" id="KW-0963">Cytoplasm</keyword>
<dbReference type="Gene3D" id="3.30.160.70">
    <property type="entry name" value="Methylated DNA-protein cysteine methyltransferase domain"/>
    <property type="match status" value="1"/>
</dbReference>
<dbReference type="CDD" id="cd06445">
    <property type="entry name" value="ATase"/>
    <property type="match status" value="1"/>
</dbReference>
<evidence type="ECO:0000313" key="11">
    <source>
        <dbReference type="EMBL" id="MCA2016174.1"/>
    </source>
</evidence>
<evidence type="ECO:0000256" key="1">
    <source>
        <dbReference type="ARBA" id="ARBA00001286"/>
    </source>
</evidence>
<dbReference type="EMBL" id="JAIWIU010000051">
    <property type="protein sequence ID" value="MCA2016174.1"/>
    <property type="molecule type" value="Genomic_DNA"/>
</dbReference>
<dbReference type="PANTHER" id="PTHR10815:SF5">
    <property type="entry name" value="METHYLATED-DNA--PROTEIN-CYSTEINE METHYLTRANSFERASE"/>
    <property type="match status" value="1"/>
</dbReference>
<evidence type="ECO:0000256" key="7">
    <source>
        <dbReference type="ARBA" id="ARBA00049348"/>
    </source>
</evidence>